<evidence type="ECO:0008006" key="5">
    <source>
        <dbReference type="Google" id="ProtNLM"/>
    </source>
</evidence>
<feature type="compositionally biased region" description="Basic and acidic residues" evidence="1">
    <location>
        <begin position="138"/>
        <end position="196"/>
    </location>
</feature>
<dbReference type="NCBIfam" id="NF045851">
    <property type="entry name" value="mem_nucl_MnuA"/>
    <property type="match status" value="1"/>
</dbReference>
<keyword evidence="2" id="KW-0732">Signal</keyword>
<dbReference type="RefSeq" id="WP_073372319.1">
    <property type="nucleotide sequence ID" value="NZ_CP017813.1"/>
</dbReference>
<dbReference type="CDD" id="cd10283">
    <property type="entry name" value="MnuA_DNase1-like"/>
    <property type="match status" value="1"/>
</dbReference>
<name>A0A1L4FRR8_9BACT</name>
<keyword evidence="4" id="KW-1185">Reference proteome</keyword>
<evidence type="ECO:0000313" key="4">
    <source>
        <dbReference type="Proteomes" id="UP000184322"/>
    </source>
</evidence>
<dbReference type="PROSITE" id="PS51257">
    <property type="entry name" value="PROKAR_LIPOPROTEIN"/>
    <property type="match status" value="1"/>
</dbReference>
<evidence type="ECO:0000256" key="2">
    <source>
        <dbReference type="SAM" id="SignalP"/>
    </source>
</evidence>
<feature type="region of interest" description="Disordered" evidence="1">
    <location>
        <begin position="128"/>
        <end position="230"/>
    </location>
</feature>
<feature type="signal peptide" evidence="2">
    <location>
        <begin position="1"/>
        <end position="24"/>
    </location>
</feature>
<dbReference type="EMBL" id="CP017813">
    <property type="protein sequence ID" value="APJ38315.1"/>
    <property type="molecule type" value="Genomic_DNA"/>
</dbReference>
<dbReference type="STRING" id="48003.BLA55_01340"/>
<dbReference type="OrthoDB" id="403989at2"/>
<protein>
    <recommendedName>
        <fullName evidence="5">Endonuclease/exonuclease/phosphatase domain-containing protein</fullName>
    </recommendedName>
</protein>
<gene>
    <name evidence="3" type="ORF">BLA55_01340</name>
</gene>
<reference evidence="4" key="1">
    <citation type="submission" date="2016-10" db="EMBL/GenBank/DDBJ databases">
        <authorList>
            <person name="Beylefeld A."/>
            <person name="Abolnik C."/>
        </authorList>
    </citation>
    <scope>NUCLEOTIDE SEQUENCE [LARGE SCALE GENOMIC DNA]</scope>
    <source>
        <strain evidence="4">B359_6</strain>
    </source>
</reference>
<evidence type="ECO:0000313" key="3">
    <source>
        <dbReference type="EMBL" id="APJ38315.1"/>
    </source>
</evidence>
<accession>A0A1L4FRR8</accession>
<dbReference type="InterPro" id="IPR036691">
    <property type="entry name" value="Endo/exonu/phosph_ase_sf"/>
</dbReference>
<evidence type="ECO:0000256" key="1">
    <source>
        <dbReference type="SAM" id="MobiDB-lite"/>
    </source>
</evidence>
<feature type="region of interest" description="Disordered" evidence="1">
    <location>
        <begin position="351"/>
        <end position="371"/>
    </location>
</feature>
<dbReference type="AlphaFoldDB" id="A0A1L4FRR8"/>
<dbReference type="Gene3D" id="3.60.10.10">
    <property type="entry name" value="Endonuclease/exonuclease/phosphatase"/>
    <property type="match status" value="1"/>
</dbReference>
<organism evidence="3 4">
    <name type="scientific">Mycoplasmopsis pullorum</name>
    <dbReference type="NCBI Taxonomy" id="48003"/>
    <lineage>
        <taxon>Bacteria</taxon>
        <taxon>Bacillati</taxon>
        <taxon>Mycoplasmatota</taxon>
        <taxon>Mycoplasmoidales</taxon>
        <taxon>Metamycoplasmataceae</taxon>
        <taxon>Mycoplasmopsis</taxon>
    </lineage>
</organism>
<dbReference type="SUPFAM" id="SSF56219">
    <property type="entry name" value="DNase I-like"/>
    <property type="match status" value="1"/>
</dbReference>
<proteinExistence type="predicted"/>
<dbReference type="KEGG" id="mpul:BLA55_01340"/>
<dbReference type="Proteomes" id="UP000184322">
    <property type="component" value="Chromosome"/>
</dbReference>
<feature type="chain" id="PRO_5013086281" description="Endonuclease/exonuclease/phosphatase domain-containing protein" evidence="2">
    <location>
        <begin position="25"/>
        <end position="699"/>
    </location>
</feature>
<dbReference type="PANTHER" id="PTHR11371">
    <property type="entry name" value="DEOXYRIBONUCLEASE"/>
    <property type="match status" value="1"/>
</dbReference>
<dbReference type="PANTHER" id="PTHR11371:SF31">
    <property type="entry name" value="EXTRACELLULAR NUCLEASE"/>
    <property type="match status" value="1"/>
</dbReference>
<sequence length="699" mass="79465">MKSKKLLILISLTSTIALSTSLAAACNSKEVKVEKEIKEIKSLNIIKNDKYYEFQDELKSKKTVNLKINSDLKLLYLDTPIFSLSDSSVSLQNSEISALLKENNSFSVILKNASFEYFQVFNFIEKPVESDEPTNPDPKVDGSKKDEITPPTDKENPVEKVDEPITTEPEKPTTDDDKKDSETPKDEEKSVDKEKQPTNLEPTNPAIDNENKESETPTNDLTEEPINEKSKEKNKNVVFELVDEDKVIKYVNSTLNLSGNIIQKVSLRLSANKFLSFDDENKNLFKIRDEWDSSEITFKKGLGTVKRLNTFIERKKVKITYQFVDDSAEYEQIFEINNPWKEPEIIIKKTNSNSSNNNNSGSSANNNDNNATSNDVVNLGLTYRIGHWNIYNFGSKSTDYKIYGIGQVIDKSNMDLVGLTEINYSSEDDIQRIVDELNSIQNTNDWTYVLQPTDEATMDRDTSSTWEKIGIIYKSSKFSPYSFSNGKVGDSFKDEIDLINGSKQQYKRAPYGVQFGIVGTNKKITTVFAHFDSPGKKGAEKSVKGYGSSLGEFEASEAKNLNLVMKYFDDIDGHAALFFGGDTNLKTNNNELFDALYSDGYERVYGEDRDEHKTSLGNSWNYSQPYDRLFYKEVENINFINENEANFVGFKADIINAFENGILDREHADTFEFKNYANDFNKYIKTISDHTLVYVDVEV</sequence>